<evidence type="ECO:0000313" key="2">
    <source>
        <dbReference type="EMBL" id="THU68594.1"/>
    </source>
</evidence>
<gene>
    <name evidence="2" type="ORF">C4D60_Mb08t05520</name>
</gene>
<protein>
    <submittedName>
        <fullName evidence="2">Uncharacterized protein</fullName>
    </submittedName>
</protein>
<dbReference type="AlphaFoldDB" id="A0A4S8K1I5"/>
<comment type="caution">
    <text evidence="2">The sequence shown here is derived from an EMBL/GenBank/DDBJ whole genome shotgun (WGS) entry which is preliminary data.</text>
</comment>
<dbReference type="EMBL" id="PYDT01000002">
    <property type="protein sequence ID" value="THU68594.1"/>
    <property type="molecule type" value="Genomic_DNA"/>
</dbReference>
<organism evidence="2 3">
    <name type="scientific">Musa balbisiana</name>
    <name type="common">Banana</name>
    <dbReference type="NCBI Taxonomy" id="52838"/>
    <lineage>
        <taxon>Eukaryota</taxon>
        <taxon>Viridiplantae</taxon>
        <taxon>Streptophyta</taxon>
        <taxon>Embryophyta</taxon>
        <taxon>Tracheophyta</taxon>
        <taxon>Spermatophyta</taxon>
        <taxon>Magnoliopsida</taxon>
        <taxon>Liliopsida</taxon>
        <taxon>Zingiberales</taxon>
        <taxon>Musaceae</taxon>
        <taxon>Musa</taxon>
    </lineage>
</organism>
<evidence type="ECO:0000256" key="1">
    <source>
        <dbReference type="SAM" id="MobiDB-lite"/>
    </source>
</evidence>
<dbReference type="Proteomes" id="UP000317650">
    <property type="component" value="Chromosome 8"/>
</dbReference>
<reference evidence="2 3" key="1">
    <citation type="journal article" date="2019" name="Nat. Plants">
        <title>Genome sequencing of Musa balbisiana reveals subgenome evolution and function divergence in polyploid bananas.</title>
        <authorList>
            <person name="Yao X."/>
        </authorList>
    </citation>
    <scope>NUCLEOTIDE SEQUENCE [LARGE SCALE GENOMIC DNA]</scope>
    <source>
        <strain evidence="3">cv. DH-PKW</strain>
        <tissue evidence="2">Leaves</tissue>
    </source>
</reference>
<feature type="region of interest" description="Disordered" evidence="1">
    <location>
        <begin position="56"/>
        <end position="96"/>
    </location>
</feature>
<feature type="region of interest" description="Disordered" evidence="1">
    <location>
        <begin position="1"/>
        <end position="33"/>
    </location>
</feature>
<accession>A0A4S8K1I5</accession>
<proteinExistence type="predicted"/>
<name>A0A4S8K1I5_MUSBA</name>
<keyword evidence="3" id="KW-1185">Reference proteome</keyword>
<feature type="compositionally biased region" description="Polar residues" evidence="1">
    <location>
        <begin position="69"/>
        <end position="78"/>
    </location>
</feature>
<evidence type="ECO:0000313" key="3">
    <source>
        <dbReference type="Proteomes" id="UP000317650"/>
    </source>
</evidence>
<sequence length="96" mass="10227">MDTHIAGLGRIRDCDDSEGGSRGAARRPAFEHNESGWRLLVNPGRAMQLVGCAPPLPRAAAHGRGRDFWSSSNPSSRGQMGARSPLVASTPARTFT</sequence>